<dbReference type="InterPro" id="IPR004439">
    <property type="entry name" value="Isocitrate_DH_NADP_dimer_prok"/>
</dbReference>
<dbReference type="EC" id="1.1.1.42" evidence="17"/>
<dbReference type="NCBIfam" id="NF005425">
    <property type="entry name" value="PRK07006.1"/>
    <property type="match status" value="1"/>
</dbReference>
<feature type="binding site" evidence="13">
    <location>
        <begin position="329"/>
        <end position="335"/>
    </location>
    <ligand>
        <name>NADP(+)</name>
        <dbReference type="ChEBI" id="CHEBI:58349"/>
    </ligand>
</feature>
<keyword evidence="5 17" id="KW-0816">Tricarboxylic acid cycle</keyword>
<dbReference type="PANTHER" id="PTHR43504:SF1">
    <property type="entry name" value="ISOCITRATE DEHYDROGENASE [NADP]"/>
    <property type="match status" value="1"/>
</dbReference>
<dbReference type="GO" id="GO:0006097">
    <property type="term" value="P:glyoxylate cycle"/>
    <property type="evidence" value="ECO:0007669"/>
    <property type="project" value="UniProtKB-KW"/>
</dbReference>
<evidence type="ECO:0000256" key="1">
    <source>
        <dbReference type="ARBA" id="ARBA00001936"/>
    </source>
</evidence>
<organism evidence="19 20">
    <name type="scientific">Desulfosarcina alkanivorans</name>
    <dbReference type="NCBI Taxonomy" id="571177"/>
    <lineage>
        <taxon>Bacteria</taxon>
        <taxon>Pseudomonadati</taxon>
        <taxon>Thermodesulfobacteriota</taxon>
        <taxon>Desulfobacteria</taxon>
        <taxon>Desulfobacterales</taxon>
        <taxon>Desulfosarcinaceae</taxon>
        <taxon>Desulfosarcina</taxon>
    </lineage>
</organism>
<dbReference type="Gene3D" id="3.40.718.10">
    <property type="entry name" value="Isopropylmalate Dehydrogenase"/>
    <property type="match status" value="1"/>
</dbReference>
<reference evidence="19 20" key="1">
    <citation type="submission" date="2019-11" db="EMBL/GenBank/DDBJ databases">
        <title>Comparative genomics of hydrocarbon-degrading Desulfosarcina strains.</title>
        <authorList>
            <person name="Watanabe M."/>
            <person name="Kojima H."/>
            <person name="Fukui M."/>
        </authorList>
    </citation>
    <scope>NUCLEOTIDE SEQUENCE [LARGE SCALE GENOMIC DNA]</scope>
    <source>
        <strain evidence="19 20">PL12</strain>
    </source>
</reference>
<comment type="catalytic activity">
    <reaction evidence="11">
        <text>D-threo-isocitrate + NADP(+) = 2-oxoglutarate + CO2 + NADPH</text>
        <dbReference type="Rhea" id="RHEA:19629"/>
        <dbReference type="ChEBI" id="CHEBI:15562"/>
        <dbReference type="ChEBI" id="CHEBI:16526"/>
        <dbReference type="ChEBI" id="CHEBI:16810"/>
        <dbReference type="ChEBI" id="CHEBI:57783"/>
        <dbReference type="ChEBI" id="CHEBI:58349"/>
        <dbReference type="EC" id="1.1.1.42"/>
    </reaction>
</comment>
<keyword evidence="8 13" id="KW-0521">NADP</keyword>
<evidence type="ECO:0000256" key="16">
    <source>
        <dbReference type="PIRSR" id="PIRSR604439-5"/>
    </source>
</evidence>
<feature type="binding site" evidence="13">
    <location>
        <position position="342"/>
    </location>
    <ligand>
        <name>NADP(+)</name>
        <dbReference type="ChEBI" id="CHEBI:58349"/>
    </ligand>
</feature>
<dbReference type="Proteomes" id="UP000427906">
    <property type="component" value="Chromosome"/>
</dbReference>
<dbReference type="SMART" id="SM01329">
    <property type="entry name" value="Iso_dh"/>
    <property type="match status" value="1"/>
</dbReference>
<feature type="modified residue" description="N6-acetyllysine" evidence="16">
    <location>
        <position position="134"/>
    </location>
</feature>
<feature type="binding site" evidence="13">
    <location>
        <position position="381"/>
    </location>
    <ligand>
        <name>NADP(+)</name>
        <dbReference type="ChEBI" id="CHEBI:58349"/>
    </ligand>
</feature>
<accession>A0A5K7YX95</accession>
<evidence type="ECO:0000256" key="2">
    <source>
        <dbReference type="ARBA" id="ARBA00007769"/>
    </source>
</evidence>
<dbReference type="OrthoDB" id="9806254at2"/>
<evidence type="ECO:0000256" key="10">
    <source>
        <dbReference type="ARBA" id="ARBA00023211"/>
    </source>
</evidence>
<evidence type="ECO:0000256" key="17">
    <source>
        <dbReference type="RuleBase" id="RU004446"/>
    </source>
</evidence>
<name>A0A5K7YX95_9BACT</name>
<dbReference type="SUPFAM" id="SSF53659">
    <property type="entry name" value="Isocitrate/Isopropylmalate dehydrogenase-like"/>
    <property type="match status" value="1"/>
</dbReference>
<feature type="domain" description="Isopropylmalate dehydrogenase-like" evidence="18">
    <location>
        <begin position="22"/>
        <end position="402"/>
    </location>
</feature>
<evidence type="ECO:0000256" key="14">
    <source>
        <dbReference type="PIRSR" id="PIRSR604439-3"/>
    </source>
</evidence>
<feature type="binding site" evidence="12">
    <location>
        <position position="105"/>
    </location>
    <ligand>
        <name>D-threo-isocitrate</name>
        <dbReference type="ChEBI" id="CHEBI:15562"/>
    </ligand>
</feature>
<gene>
    <name evidence="19" type="primary">citC</name>
    <name evidence="19" type="ORF">DSCA_65030</name>
</gene>
<evidence type="ECO:0000256" key="15">
    <source>
        <dbReference type="PIRSR" id="PIRSR604439-4"/>
    </source>
</evidence>
<evidence type="ECO:0000256" key="13">
    <source>
        <dbReference type="PIRSR" id="PIRSR604439-2"/>
    </source>
</evidence>
<evidence type="ECO:0000313" key="20">
    <source>
        <dbReference type="Proteomes" id="UP000427906"/>
    </source>
</evidence>
<keyword evidence="9" id="KW-0560">Oxidoreductase</keyword>
<evidence type="ECO:0000256" key="9">
    <source>
        <dbReference type="ARBA" id="ARBA00023002"/>
    </source>
</evidence>
<keyword evidence="6 17" id="KW-0479">Metal-binding</keyword>
<proteinExistence type="inferred from homology"/>
<feature type="binding site" evidence="13">
    <location>
        <position position="96"/>
    </location>
    <ligand>
        <name>NADP(+)</name>
        <dbReference type="ChEBI" id="CHEBI:58349"/>
    </ligand>
</feature>
<feature type="site" description="Critical for catalysis" evidence="15">
    <location>
        <position position="219"/>
    </location>
</feature>
<dbReference type="KEGG" id="dalk:DSCA_65030"/>
<feature type="binding site" evidence="13">
    <location>
        <position position="385"/>
    </location>
    <ligand>
        <name>NADP(+)</name>
        <dbReference type="ChEBI" id="CHEBI:58349"/>
    </ligand>
</feature>
<dbReference type="GO" id="GO:0000287">
    <property type="term" value="F:magnesium ion binding"/>
    <property type="evidence" value="ECO:0007669"/>
    <property type="project" value="InterPro"/>
</dbReference>
<evidence type="ECO:0000256" key="3">
    <source>
        <dbReference type="ARBA" id="ARBA00011738"/>
    </source>
</evidence>
<feature type="modified residue" description="N6-succinyllysine" evidence="16">
    <location>
        <position position="92"/>
    </location>
</feature>
<dbReference type="PANTHER" id="PTHR43504">
    <property type="entry name" value="ISOCITRATE DEHYDROGENASE [NADP]"/>
    <property type="match status" value="1"/>
</dbReference>
<dbReference type="NCBIfam" id="TIGR00183">
    <property type="entry name" value="prok_nadp_idh"/>
    <property type="match status" value="1"/>
</dbReference>
<evidence type="ECO:0000256" key="11">
    <source>
        <dbReference type="ARBA" id="ARBA00023554"/>
    </source>
</evidence>
<keyword evidence="10 14" id="KW-0464">Manganese</keyword>
<dbReference type="GO" id="GO:0051287">
    <property type="term" value="F:NAD binding"/>
    <property type="evidence" value="ECO:0007669"/>
    <property type="project" value="InterPro"/>
</dbReference>
<evidence type="ECO:0000256" key="8">
    <source>
        <dbReference type="ARBA" id="ARBA00022857"/>
    </source>
</evidence>
<feature type="binding site" evidence="12">
    <location>
        <position position="107"/>
    </location>
    <ligand>
        <name>D-threo-isocitrate</name>
        <dbReference type="ChEBI" id="CHEBI:15562"/>
    </ligand>
</feature>
<dbReference type="RefSeq" id="WP_155320251.1">
    <property type="nucleotide sequence ID" value="NZ_AP021874.1"/>
</dbReference>
<evidence type="ECO:0000256" key="7">
    <source>
        <dbReference type="ARBA" id="ARBA00022842"/>
    </source>
</evidence>
<dbReference type="Pfam" id="PF00180">
    <property type="entry name" value="Iso_dh"/>
    <property type="match status" value="1"/>
</dbReference>
<feature type="binding site" evidence="12">
    <location>
        <position position="145"/>
    </location>
    <ligand>
        <name>D-threo-isocitrate</name>
        <dbReference type="ChEBI" id="CHEBI:15562"/>
    </ligand>
</feature>
<sequence length="407" mass="43862">MANPAKISKNKDGSLNVPDHPIIPFIEGDGIGPDIWRATEAVIDAAVEKTYGGDRKIEWLELPVGEKGYAQTGNYLPQASLDTIETHVVAIKGPLTTPIGKGIRSLNVAIRQRLDLYACVRPVRYIETVPSPMKFPEKINMVVFRENTEDLYAGIEWASGSDEAVAVADFFKSKMGVDLPPASGIGIKPISPANTKRLVASAIGYALENGFSSVTLMHKGNIMKFTEGAFAQWGYEAARDQFADRTITEAQLYDRYDGKAPEGTVVIKDRIADMLFQQVLLRPEEYGVIATPNLNGDYISDALAAQVGGLGMAPGANIGDVCAVFEATHGTAPKYTGLDKVNPGSLILSGAMMLDYMGWKEAGSAVRDAVQAAVKARRVTYDLARQIEGAQEVKCSQFAAAIVGQMK</sequence>
<dbReference type="InterPro" id="IPR024084">
    <property type="entry name" value="IsoPropMal-DH-like_dom"/>
</dbReference>
<feature type="binding site" evidence="14">
    <location>
        <position position="297"/>
    </location>
    <ligand>
        <name>Mg(2+)</name>
        <dbReference type="ChEBI" id="CHEBI:18420"/>
    </ligand>
</feature>
<dbReference type="GO" id="GO:0006099">
    <property type="term" value="P:tricarboxylic acid cycle"/>
    <property type="evidence" value="ECO:0007669"/>
    <property type="project" value="UniProtKB-UniRule"/>
</dbReference>
<feature type="binding site" evidence="12">
    <location>
        <position position="111"/>
    </location>
    <ligand>
        <name>D-threo-isocitrate</name>
        <dbReference type="ChEBI" id="CHEBI:15562"/>
    </ligand>
</feature>
<evidence type="ECO:0000256" key="4">
    <source>
        <dbReference type="ARBA" id="ARBA00022435"/>
    </source>
</evidence>
<dbReference type="GO" id="GO:0004450">
    <property type="term" value="F:isocitrate dehydrogenase (NADP+) activity"/>
    <property type="evidence" value="ECO:0007669"/>
    <property type="project" value="UniProtKB-UniRule"/>
</dbReference>
<comment type="similarity">
    <text evidence="2">Belongs to the isocitrate and isopropylmalate dehydrogenases family.</text>
</comment>
<comment type="subunit">
    <text evidence="3">Homodimer.</text>
</comment>
<keyword evidence="7 14" id="KW-0460">Magnesium</keyword>
<keyword evidence="4 17" id="KW-0329">Glyoxylate bypass</keyword>
<dbReference type="InterPro" id="IPR019818">
    <property type="entry name" value="IsoCit/isopropylmalate_DH_CS"/>
</dbReference>
<feature type="site" description="Critical for catalysis" evidence="15">
    <location>
        <position position="152"/>
    </location>
</feature>
<dbReference type="AlphaFoldDB" id="A0A5K7YX95"/>
<dbReference type="PROSITE" id="PS00470">
    <property type="entry name" value="IDH_IMDH"/>
    <property type="match status" value="1"/>
</dbReference>
<evidence type="ECO:0000313" key="19">
    <source>
        <dbReference type="EMBL" id="BBO72573.1"/>
    </source>
</evidence>
<evidence type="ECO:0000259" key="18">
    <source>
        <dbReference type="SMART" id="SM01329"/>
    </source>
</evidence>
<feature type="binding site" evidence="12">
    <location>
        <position position="121"/>
    </location>
    <ligand>
        <name>D-threo-isocitrate</name>
        <dbReference type="ChEBI" id="CHEBI:15562"/>
    </ligand>
</feature>
<feature type="modified residue" description="Phosphoserine" evidence="16">
    <location>
        <position position="105"/>
    </location>
</feature>
<keyword evidence="20" id="KW-1185">Reference proteome</keyword>
<protein>
    <recommendedName>
        <fullName evidence="17">Isocitrate dehydrogenase [NADP]</fullName>
        <ecNumber evidence="17">1.1.1.42</ecNumber>
    </recommendedName>
</protein>
<evidence type="ECO:0000256" key="5">
    <source>
        <dbReference type="ARBA" id="ARBA00022532"/>
    </source>
</evidence>
<comment type="cofactor">
    <cofactor evidence="1">
        <name>Mn(2+)</name>
        <dbReference type="ChEBI" id="CHEBI:29035"/>
    </cofactor>
</comment>
<dbReference type="EMBL" id="AP021874">
    <property type="protein sequence ID" value="BBO72573.1"/>
    <property type="molecule type" value="Genomic_DNA"/>
</dbReference>
<evidence type="ECO:0000256" key="12">
    <source>
        <dbReference type="PIRSR" id="PIRSR604439-1"/>
    </source>
</evidence>
<comment type="cofactor">
    <cofactor evidence="14">
        <name>Mg(2+)</name>
        <dbReference type="ChEBI" id="CHEBI:18420"/>
    </cofactor>
    <cofactor evidence="14">
        <name>Mn(2+)</name>
        <dbReference type="ChEBI" id="CHEBI:29035"/>
    </cofactor>
    <text evidence="14">Binds 1 Mg(2+) or Mn(2+) ion per subunit.</text>
</comment>
<evidence type="ECO:0000256" key="6">
    <source>
        <dbReference type="ARBA" id="ARBA00022723"/>
    </source>
</evidence>